<feature type="transmembrane region" description="Helical" evidence="8">
    <location>
        <begin position="85"/>
        <end position="108"/>
    </location>
</feature>
<dbReference type="PANTHER" id="PTHR42718">
    <property type="entry name" value="MAJOR FACILITATOR SUPERFAMILY MULTIDRUG TRANSPORTER MFSC"/>
    <property type="match status" value="1"/>
</dbReference>
<evidence type="ECO:0000256" key="4">
    <source>
        <dbReference type="ARBA" id="ARBA00022692"/>
    </source>
</evidence>
<proteinExistence type="predicted"/>
<feature type="transmembrane region" description="Helical" evidence="8">
    <location>
        <begin position="12"/>
        <end position="33"/>
    </location>
</feature>
<gene>
    <name evidence="10" type="ORF">G3I71_47300</name>
</gene>
<evidence type="ECO:0000313" key="10">
    <source>
        <dbReference type="EMBL" id="NEC93169.1"/>
    </source>
</evidence>
<protein>
    <submittedName>
        <fullName evidence="10">MFS transporter</fullName>
    </submittedName>
</protein>
<evidence type="ECO:0000256" key="7">
    <source>
        <dbReference type="ARBA" id="ARBA00023251"/>
    </source>
</evidence>
<feature type="non-terminal residue" evidence="10">
    <location>
        <position position="1"/>
    </location>
</feature>
<dbReference type="GO" id="GO:0046677">
    <property type="term" value="P:response to antibiotic"/>
    <property type="evidence" value="ECO:0007669"/>
    <property type="project" value="UniProtKB-KW"/>
</dbReference>
<sequence length="152" mass="15516">LVLGLTRAGETGWTTPTTLASLAAGAALLAAFVRIERRAAAPLVPVHILKRRSVVWGNAAGLIAFVTETSLVFLLTLYLREVLGYSPLATGLAFGVLGIGTVVGGVLGGRAVGRFGNRRAIVLGGVVQAAATLSLVALGTSGAWIWLLQAAT</sequence>
<dbReference type="GO" id="GO:0022857">
    <property type="term" value="F:transmembrane transporter activity"/>
    <property type="evidence" value="ECO:0007669"/>
    <property type="project" value="InterPro"/>
</dbReference>
<evidence type="ECO:0000256" key="5">
    <source>
        <dbReference type="ARBA" id="ARBA00022989"/>
    </source>
</evidence>
<reference evidence="10" key="1">
    <citation type="submission" date="2020-01" db="EMBL/GenBank/DDBJ databases">
        <title>Insect and environment-associated Actinomycetes.</title>
        <authorList>
            <person name="Currrie C."/>
            <person name="Chevrette M."/>
            <person name="Carlson C."/>
            <person name="Stubbendieck R."/>
            <person name="Wendt-Pienkowski E."/>
        </authorList>
    </citation>
    <scope>NUCLEOTIDE SEQUENCE</scope>
    <source>
        <strain evidence="10">SID12501</strain>
    </source>
</reference>
<dbReference type="SUPFAM" id="SSF103473">
    <property type="entry name" value="MFS general substrate transporter"/>
    <property type="match status" value="1"/>
</dbReference>
<feature type="domain" description="Major facilitator superfamily (MFS) profile" evidence="9">
    <location>
        <begin position="54"/>
        <end position="152"/>
    </location>
</feature>
<comment type="subcellular location">
    <subcellularLocation>
        <location evidence="1">Cell membrane</location>
        <topology evidence="1">Multi-pass membrane protein</topology>
    </subcellularLocation>
</comment>
<evidence type="ECO:0000256" key="8">
    <source>
        <dbReference type="SAM" id="Phobius"/>
    </source>
</evidence>
<keyword evidence="4 8" id="KW-0812">Transmembrane</keyword>
<name>A0A6B3C9A2_9ACTN</name>
<dbReference type="InterPro" id="IPR011701">
    <property type="entry name" value="MFS"/>
</dbReference>
<comment type="caution">
    <text evidence="10">The sequence shown here is derived from an EMBL/GenBank/DDBJ whole genome shotgun (WGS) entry which is preliminary data.</text>
</comment>
<dbReference type="Gene3D" id="1.20.1250.20">
    <property type="entry name" value="MFS general substrate transporter like domains"/>
    <property type="match status" value="1"/>
</dbReference>
<dbReference type="InterPro" id="IPR036259">
    <property type="entry name" value="MFS_trans_sf"/>
</dbReference>
<dbReference type="PANTHER" id="PTHR42718:SF46">
    <property type="entry name" value="BLR6921 PROTEIN"/>
    <property type="match status" value="1"/>
</dbReference>
<dbReference type="PROSITE" id="PS50850">
    <property type="entry name" value="MFS"/>
    <property type="match status" value="1"/>
</dbReference>
<evidence type="ECO:0000256" key="1">
    <source>
        <dbReference type="ARBA" id="ARBA00004651"/>
    </source>
</evidence>
<accession>A0A6B3C9A2</accession>
<dbReference type="InterPro" id="IPR020846">
    <property type="entry name" value="MFS_dom"/>
</dbReference>
<keyword evidence="2" id="KW-0813">Transport</keyword>
<evidence type="ECO:0000259" key="9">
    <source>
        <dbReference type="PROSITE" id="PS50850"/>
    </source>
</evidence>
<keyword evidence="7" id="KW-0046">Antibiotic resistance</keyword>
<feature type="transmembrane region" description="Helical" evidence="8">
    <location>
        <begin position="120"/>
        <end position="147"/>
    </location>
</feature>
<keyword evidence="3" id="KW-1003">Cell membrane</keyword>
<dbReference type="EMBL" id="JAAGLU010000562">
    <property type="protein sequence ID" value="NEC93169.1"/>
    <property type="molecule type" value="Genomic_DNA"/>
</dbReference>
<keyword evidence="5 8" id="KW-1133">Transmembrane helix</keyword>
<evidence type="ECO:0000256" key="6">
    <source>
        <dbReference type="ARBA" id="ARBA00023136"/>
    </source>
</evidence>
<dbReference type="Pfam" id="PF07690">
    <property type="entry name" value="MFS_1"/>
    <property type="match status" value="1"/>
</dbReference>
<dbReference type="RefSeq" id="WP_164325121.1">
    <property type="nucleotide sequence ID" value="NZ_JAAGLU010000562.1"/>
</dbReference>
<keyword evidence="6 8" id="KW-0472">Membrane</keyword>
<organism evidence="10">
    <name type="scientific">Streptomyces sp. SID12501</name>
    <dbReference type="NCBI Taxonomy" id="2706042"/>
    <lineage>
        <taxon>Bacteria</taxon>
        <taxon>Bacillati</taxon>
        <taxon>Actinomycetota</taxon>
        <taxon>Actinomycetes</taxon>
        <taxon>Kitasatosporales</taxon>
        <taxon>Streptomycetaceae</taxon>
        <taxon>Streptomyces</taxon>
    </lineage>
</organism>
<dbReference type="GO" id="GO:0005886">
    <property type="term" value="C:plasma membrane"/>
    <property type="evidence" value="ECO:0007669"/>
    <property type="project" value="UniProtKB-SubCell"/>
</dbReference>
<feature type="non-terminal residue" evidence="10">
    <location>
        <position position="152"/>
    </location>
</feature>
<evidence type="ECO:0000256" key="2">
    <source>
        <dbReference type="ARBA" id="ARBA00022448"/>
    </source>
</evidence>
<evidence type="ECO:0000256" key="3">
    <source>
        <dbReference type="ARBA" id="ARBA00022475"/>
    </source>
</evidence>
<feature type="transmembrane region" description="Helical" evidence="8">
    <location>
        <begin position="54"/>
        <end position="79"/>
    </location>
</feature>
<dbReference type="AlphaFoldDB" id="A0A6B3C9A2"/>